<accession>A0A0E9XLB1</accession>
<reference evidence="1" key="2">
    <citation type="journal article" date="2015" name="Fish Shellfish Immunol.">
        <title>Early steps in the European eel (Anguilla anguilla)-Vibrio vulnificus interaction in the gills: Role of the RtxA13 toxin.</title>
        <authorList>
            <person name="Callol A."/>
            <person name="Pajuelo D."/>
            <person name="Ebbesson L."/>
            <person name="Teles M."/>
            <person name="MacKenzie S."/>
            <person name="Amaro C."/>
        </authorList>
    </citation>
    <scope>NUCLEOTIDE SEQUENCE</scope>
</reference>
<name>A0A0E9XLB1_ANGAN</name>
<reference evidence="1" key="1">
    <citation type="submission" date="2014-11" db="EMBL/GenBank/DDBJ databases">
        <authorList>
            <person name="Amaro Gonzalez C."/>
        </authorList>
    </citation>
    <scope>NUCLEOTIDE SEQUENCE</scope>
</reference>
<sequence>MDPSSTYTPNSDSTILQKNNVFLFTTHTRAHTHTCD</sequence>
<protein>
    <submittedName>
        <fullName evidence="1">Uncharacterized protein</fullName>
    </submittedName>
</protein>
<proteinExistence type="predicted"/>
<dbReference type="AlphaFoldDB" id="A0A0E9XLB1"/>
<organism evidence="1">
    <name type="scientific">Anguilla anguilla</name>
    <name type="common">European freshwater eel</name>
    <name type="synonym">Muraena anguilla</name>
    <dbReference type="NCBI Taxonomy" id="7936"/>
    <lineage>
        <taxon>Eukaryota</taxon>
        <taxon>Metazoa</taxon>
        <taxon>Chordata</taxon>
        <taxon>Craniata</taxon>
        <taxon>Vertebrata</taxon>
        <taxon>Euteleostomi</taxon>
        <taxon>Actinopterygii</taxon>
        <taxon>Neopterygii</taxon>
        <taxon>Teleostei</taxon>
        <taxon>Anguilliformes</taxon>
        <taxon>Anguillidae</taxon>
        <taxon>Anguilla</taxon>
    </lineage>
</organism>
<dbReference type="EMBL" id="GBXM01005957">
    <property type="protein sequence ID" value="JAI02621.1"/>
    <property type="molecule type" value="Transcribed_RNA"/>
</dbReference>
<evidence type="ECO:0000313" key="1">
    <source>
        <dbReference type="EMBL" id="JAI02621.1"/>
    </source>
</evidence>